<accession>A0A2R4NYJ0</accession>
<evidence type="ECO:0000256" key="2">
    <source>
        <dbReference type="HAMAP-Rule" id="MF_01074"/>
    </source>
</evidence>
<dbReference type="PANTHER" id="PTHR36566">
    <property type="entry name" value="NICKEL INSERTION PROTEIN-RELATED"/>
    <property type="match status" value="1"/>
</dbReference>
<dbReference type="NCBIfam" id="TIGR00299">
    <property type="entry name" value="nickel pincer cofactor biosynthesis protein LarC"/>
    <property type="match status" value="1"/>
</dbReference>
<dbReference type="HAMAP" id="MF_01074">
    <property type="entry name" value="LarC"/>
    <property type="match status" value="1"/>
</dbReference>
<protein>
    <recommendedName>
        <fullName evidence="2">Putative nickel insertion protein</fullName>
    </recommendedName>
</protein>
<dbReference type="Pfam" id="PF01969">
    <property type="entry name" value="Ni_insertion"/>
    <property type="match status" value="1"/>
</dbReference>
<dbReference type="GO" id="GO:0016829">
    <property type="term" value="F:lyase activity"/>
    <property type="evidence" value="ECO:0007669"/>
    <property type="project" value="UniProtKB-UniRule"/>
</dbReference>
<evidence type="ECO:0000313" key="4">
    <source>
        <dbReference type="Proteomes" id="UP000241854"/>
    </source>
</evidence>
<dbReference type="Proteomes" id="UP000241854">
    <property type="component" value="Chromosome"/>
</dbReference>
<dbReference type="GO" id="GO:0016151">
    <property type="term" value="F:nickel cation binding"/>
    <property type="evidence" value="ECO:0007669"/>
    <property type="project" value="UniProtKB-UniRule"/>
</dbReference>
<dbReference type="RefSeq" id="WP_107916425.1">
    <property type="nucleotide sequence ID" value="NZ_CP021642.1"/>
</dbReference>
<dbReference type="EMBL" id="CP021642">
    <property type="protein sequence ID" value="AVX43493.1"/>
    <property type="molecule type" value="Genomic_DNA"/>
</dbReference>
<organism evidence="3 4">
    <name type="scientific">Campylobacter concisus</name>
    <dbReference type="NCBI Taxonomy" id="199"/>
    <lineage>
        <taxon>Bacteria</taxon>
        <taxon>Pseudomonadati</taxon>
        <taxon>Campylobacterota</taxon>
        <taxon>Epsilonproteobacteria</taxon>
        <taxon>Campylobacterales</taxon>
        <taxon>Campylobacteraceae</taxon>
        <taxon>Campylobacter</taxon>
    </lineage>
</organism>
<dbReference type="PANTHER" id="PTHR36566:SF1">
    <property type="entry name" value="PYRIDINIUM-3,5-BISTHIOCARBOXYLIC ACID MONONUCLEOTIDE NICKEL INSERTION PROTEIN"/>
    <property type="match status" value="1"/>
</dbReference>
<evidence type="ECO:0000256" key="1">
    <source>
        <dbReference type="ARBA" id="ARBA00022596"/>
    </source>
</evidence>
<proteinExistence type="inferred from homology"/>
<gene>
    <name evidence="3" type="ORF">CCS77_0432</name>
</gene>
<reference evidence="3 4" key="1">
    <citation type="journal article" date="2018" name="Emerg. Microbes Infect.">
        <title>Genomic analysis of oral Campylobacter concisus strains identified a potential bacterial molecular marker associated with active Crohn's disease.</title>
        <authorList>
            <person name="Liu F."/>
            <person name="Ma R."/>
            <person name="Tay C.Y.A."/>
            <person name="Octavia S."/>
            <person name="Lan R."/>
            <person name="Chung H.K.L."/>
            <person name="Riordan S.M."/>
            <person name="Grimm M.C."/>
            <person name="Leong R.W."/>
            <person name="Tanaka M.M."/>
            <person name="Connor S."/>
            <person name="Zhang L."/>
        </authorList>
    </citation>
    <scope>NUCLEOTIDE SEQUENCE [LARGE SCALE GENOMIC DNA]</scope>
    <source>
        <strain evidence="3 4">P2CDO4</strain>
    </source>
</reference>
<name>A0A2R4NYJ0_9BACT</name>
<dbReference type="AlphaFoldDB" id="A0A2R4NYJ0"/>
<keyword evidence="2" id="KW-0456">Lyase</keyword>
<dbReference type="Gene3D" id="3.30.70.1380">
    <property type="entry name" value="Transcriptional regulatory protein pf0864 domain like"/>
    <property type="match status" value="1"/>
</dbReference>
<comment type="similarity">
    <text evidence="2">Belongs to the LarC family.</text>
</comment>
<dbReference type="InterPro" id="IPR002822">
    <property type="entry name" value="Ni_insertion"/>
</dbReference>
<keyword evidence="1 2" id="KW-0533">Nickel</keyword>
<sequence length="396" mass="43654">MAKILYYDASSGISGDMNLAALVGLGVDFSYLCSELEKLNLSGEFRLEQKNVVKNGIAATKIDVVLLKSQPHARSYADIKQILASSNLSEFCKKKAVAIFHVIAQSEAKVHAVSIDEVHFHEVGAVDSIVDVVGAAICFEYLLENFGISRVVSSKIELGGGVVKCDHGYLNVPAPAVCEILKDVPVSLGRANFEMTTPTGAAILKACADEFVGEINFKIERVAYGAGEKNVPNFANALRAMICEVDECQNLVQKMISTNIDDMDAESFAFACEILRENGALDVFSHSIYMKKGRIGFELNVLCKSEDTKKLKELIFTHTTAIGVREIDVVKTELKRKFVIVETKFGDIRLKISGDDEKAKPEFDECKSAALMHKTSIFQVKKEIFKKYDEIRNSKK</sequence>
<evidence type="ECO:0000313" key="3">
    <source>
        <dbReference type="EMBL" id="AVX43493.1"/>
    </source>
</evidence>